<evidence type="ECO:0000256" key="1">
    <source>
        <dbReference type="ARBA" id="ARBA00023015"/>
    </source>
</evidence>
<accession>A0A4R6SCH0</accession>
<evidence type="ECO:0000259" key="5">
    <source>
        <dbReference type="PROSITE" id="PS50977"/>
    </source>
</evidence>
<dbReference type="InterPro" id="IPR009057">
    <property type="entry name" value="Homeodomain-like_sf"/>
</dbReference>
<dbReference type="OrthoDB" id="8701707at2"/>
<dbReference type="RefSeq" id="WP_133850933.1">
    <property type="nucleotide sequence ID" value="NZ_SNXZ01000003.1"/>
</dbReference>
<dbReference type="EMBL" id="SNXZ01000003">
    <property type="protein sequence ID" value="TDP97779.1"/>
    <property type="molecule type" value="Genomic_DNA"/>
</dbReference>
<dbReference type="Proteomes" id="UP000295444">
    <property type="component" value="Unassembled WGS sequence"/>
</dbReference>
<gene>
    <name evidence="6" type="ORF">EV186_103745</name>
</gene>
<keyword evidence="2 4" id="KW-0238">DNA-binding</keyword>
<dbReference type="InterPro" id="IPR001647">
    <property type="entry name" value="HTH_TetR"/>
</dbReference>
<dbReference type="PROSITE" id="PS50977">
    <property type="entry name" value="HTH_TETR_2"/>
    <property type="match status" value="1"/>
</dbReference>
<dbReference type="PANTHER" id="PTHR30055">
    <property type="entry name" value="HTH-TYPE TRANSCRIPTIONAL REGULATOR RUTR"/>
    <property type="match status" value="1"/>
</dbReference>
<dbReference type="InterPro" id="IPR050109">
    <property type="entry name" value="HTH-type_TetR-like_transc_reg"/>
</dbReference>
<keyword evidence="7" id="KW-1185">Reference proteome</keyword>
<dbReference type="Gene3D" id="1.10.357.10">
    <property type="entry name" value="Tetracycline Repressor, domain 2"/>
    <property type="match status" value="1"/>
</dbReference>
<reference evidence="6 7" key="1">
    <citation type="submission" date="2019-03" db="EMBL/GenBank/DDBJ databases">
        <title>Genomic Encyclopedia of Type Strains, Phase IV (KMG-IV): sequencing the most valuable type-strain genomes for metagenomic binning, comparative biology and taxonomic classification.</title>
        <authorList>
            <person name="Goeker M."/>
        </authorList>
    </citation>
    <scope>NUCLEOTIDE SEQUENCE [LARGE SCALE GENOMIC DNA]</scope>
    <source>
        <strain evidence="6 7">DSM 45361</strain>
    </source>
</reference>
<dbReference type="SUPFAM" id="SSF46689">
    <property type="entry name" value="Homeodomain-like"/>
    <property type="match status" value="1"/>
</dbReference>
<evidence type="ECO:0000313" key="6">
    <source>
        <dbReference type="EMBL" id="TDP97779.1"/>
    </source>
</evidence>
<comment type="caution">
    <text evidence="6">The sequence shown here is derived from an EMBL/GenBank/DDBJ whole genome shotgun (WGS) entry which is preliminary data.</text>
</comment>
<dbReference type="GO" id="GO:0000976">
    <property type="term" value="F:transcription cis-regulatory region binding"/>
    <property type="evidence" value="ECO:0007669"/>
    <property type="project" value="TreeGrafter"/>
</dbReference>
<sequence length="193" mass="21101">MGRPPAHSADEFVDAAVRLFASGGARAVTMTSVARELGVHSGSVYYRFPDRPSLLSAMWLRTERRFNDELLRLVDEHPGAEGVVLVSGWIVDWCRDNVEQAAVLHAGVRAFSPHTWPQQARTELAEHSAARDRQTARVVRAVGAETGRDADEILLALIDLPISVVSRYLARGTAPPPSATKLTRRIAKLIMAG</sequence>
<dbReference type="PRINTS" id="PR00455">
    <property type="entry name" value="HTHTETR"/>
</dbReference>
<protein>
    <submittedName>
        <fullName evidence="6">TetR family transcriptional regulator</fullName>
    </submittedName>
</protein>
<evidence type="ECO:0000256" key="4">
    <source>
        <dbReference type="PROSITE-ProRule" id="PRU00335"/>
    </source>
</evidence>
<dbReference type="PANTHER" id="PTHR30055:SF234">
    <property type="entry name" value="HTH-TYPE TRANSCRIPTIONAL REGULATOR BETI"/>
    <property type="match status" value="1"/>
</dbReference>
<organism evidence="6 7">
    <name type="scientific">Labedaea rhizosphaerae</name>
    <dbReference type="NCBI Taxonomy" id="598644"/>
    <lineage>
        <taxon>Bacteria</taxon>
        <taxon>Bacillati</taxon>
        <taxon>Actinomycetota</taxon>
        <taxon>Actinomycetes</taxon>
        <taxon>Pseudonocardiales</taxon>
        <taxon>Pseudonocardiaceae</taxon>
        <taxon>Labedaea</taxon>
    </lineage>
</organism>
<evidence type="ECO:0000256" key="3">
    <source>
        <dbReference type="ARBA" id="ARBA00023163"/>
    </source>
</evidence>
<name>A0A4R6SCH0_LABRH</name>
<evidence type="ECO:0000313" key="7">
    <source>
        <dbReference type="Proteomes" id="UP000295444"/>
    </source>
</evidence>
<evidence type="ECO:0000256" key="2">
    <source>
        <dbReference type="ARBA" id="ARBA00023125"/>
    </source>
</evidence>
<dbReference type="GO" id="GO:0003700">
    <property type="term" value="F:DNA-binding transcription factor activity"/>
    <property type="evidence" value="ECO:0007669"/>
    <property type="project" value="TreeGrafter"/>
</dbReference>
<proteinExistence type="predicted"/>
<keyword evidence="3" id="KW-0804">Transcription</keyword>
<dbReference type="Pfam" id="PF00440">
    <property type="entry name" value="TetR_N"/>
    <property type="match status" value="1"/>
</dbReference>
<feature type="domain" description="HTH tetR-type" evidence="5">
    <location>
        <begin position="6"/>
        <end position="66"/>
    </location>
</feature>
<keyword evidence="1" id="KW-0805">Transcription regulation</keyword>
<dbReference type="AlphaFoldDB" id="A0A4R6SCH0"/>
<feature type="DNA-binding region" description="H-T-H motif" evidence="4">
    <location>
        <begin position="29"/>
        <end position="48"/>
    </location>
</feature>